<dbReference type="NCBIfam" id="NF005495">
    <property type="entry name" value="PRK07109.1"/>
    <property type="match status" value="1"/>
</dbReference>
<dbReference type="InterPro" id="IPR036291">
    <property type="entry name" value="NAD(P)-bd_dom_sf"/>
</dbReference>
<dbReference type="PANTHER" id="PTHR44196">
    <property type="entry name" value="DEHYDROGENASE/REDUCTASE SDR FAMILY MEMBER 7B"/>
    <property type="match status" value="1"/>
</dbReference>
<evidence type="ECO:0000256" key="1">
    <source>
        <dbReference type="ARBA" id="ARBA00006484"/>
    </source>
</evidence>
<dbReference type="STRING" id="1075417.SAMN05421823_106245"/>
<keyword evidence="2" id="KW-0560">Oxidoreductase</keyword>
<organism evidence="6 7">
    <name type="scientific">Catalinimonas alkaloidigena</name>
    <dbReference type="NCBI Taxonomy" id="1075417"/>
    <lineage>
        <taxon>Bacteria</taxon>
        <taxon>Pseudomonadati</taxon>
        <taxon>Bacteroidota</taxon>
        <taxon>Cytophagia</taxon>
        <taxon>Cytophagales</taxon>
        <taxon>Catalimonadaceae</taxon>
        <taxon>Catalinimonas</taxon>
    </lineage>
</organism>
<comment type="similarity">
    <text evidence="1">Belongs to the short-chain dehydrogenases/reductases (SDR) family.</text>
</comment>
<dbReference type="PRINTS" id="PR00081">
    <property type="entry name" value="GDHRDH"/>
</dbReference>
<keyword evidence="7" id="KW-1185">Reference proteome</keyword>
<name>A0A1G9KT62_9BACT</name>
<evidence type="ECO:0000313" key="7">
    <source>
        <dbReference type="Proteomes" id="UP000198510"/>
    </source>
</evidence>
<dbReference type="SMART" id="SM00822">
    <property type="entry name" value="PKS_KR"/>
    <property type="match status" value="1"/>
</dbReference>
<dbReference type="InterPro" id="IPR020904">
    <property type="entry name" value="Sc_DH/Rdtase_CS"/>
</dbReference>
<evidence type="ECO:0000259" key="5">
    <source>
        <dbReference type="SMART" id="SM00822"/>
    </source>
</evidence>
<feature type="domain" description="Ketoreductase" evidence="5">
    <location>
        <begin position="28"/>
        <end position="211"/>
    </location>
</feature>
<dbReference type="PANTHER" id="PTHR44196:SF1">
    <property type="entry name" value="DEHYDROGENASE_REDUCTASE SDR FAMILY MEMBER 7B"/>
    <property type="match status" value="1"/>
</dbReference>
<keyword evidence="4" id="KW-0472">Membrane</keyword>
<gene>
    <name evidence="6" type="ORF">SAMN05421823_106245</name>
</gene>
<feature type="transmembrane region" description="Helical" evidence="4">
    <location>
        <begin position="333"/>
        <end position="351"/>
    </location>
</feature>
<keyword evidence="4" id="KW-0812">Transmembrane</keyword>
<dbReference type="EMBL" id="FNFO01000006">
    <property type="protein sequence ID" value="SDL52687.1"/>
    <property type="molecule type" value="Genomic_DNA"/>
</dbReference>
<protein>
    <submittedName>
        <fullName evidence="6">Short-chain dehydrogenase</fullName>
    </submittedName>
</protein>
<sequence length="355" mass="38949">MKREYPSEFSAVEYSMTQKNPTSTKKPEVVVITGASAGVGRATAREFGKRGAKVALLARGVDGLEGAKRDVEVMGGEALVIPTDVADATAVEAAAQQVEETFGPIDVWVNNAMNSVFAPFKEIIPADFKRVTEVTYLGQVYGTMAALKYMQTRDRGTIILVGSALAYRGIPLQSAYCGAKHGIQGFFDSLRAELSHDKSNINLTMVQLPAMNTTQFGWVKTRLPHKPRPMGTIYQPEVAARAITYAVDHPRREYFVGYPTFQAIWGDKIWPGFLDWYLGKTGIKGQQTDQPEAPDRKNNLWEPVPGDHGAHGDFDAEAWEYSPEMALSRNREWIAAGLGFALAMGAVLMGVKKGR</sequence>
<dbReference type="GO" id="GO:0016491">
    <property type="term" value="F:oxidoreductase activity"/>
    <property type="evidence" value="ECO:0007669"/>
    <property type="project" value="UniProtKB-KW"/>
</dbReference>
<dbReference type="InterPro" id="IPR057326">
    <property type="entry name" value="KR_dom"/>
</dbReference>
<dbReference type="GO" id="GO:0016020">
    <property type="term" value="C:membrane"/>
    <property type="evidence" value="ECO:0007669"/>
    <property type="project" value="TreeGrafter"/>
</dbReference>
<evidence type="ECO:0000256" key="3">
    <source>
        <dbReference type="SAM" id="MobiDB-lite"/>
    </source>
</evidence>
<dbReference type="Gene3D" id="3.40.50.720">
    <property type="entry name" value="NAD(P)-binding Rossmann-like Domain"/>
    <property type="match status" value="1"/>
</dbReference>
<proteinExistence type="inferred from homology"/>
<keyword evidence="4" id="KW-1133">Transmembrane helix</keyword>
<dbReference type="PROSITE" id="PS00061">
    <property type="entry name" value="ADH_SHORT"/>
    <property type="match status" value="1"/>
</dbReference>
<evidence type="ECO:0000256" key="2">
    <source>
        <dbReference type="ARBA" id="ARBA00023002"/>
    </source>
</evidence>
<evidence type="ECO:0000256" key="4">
    <source>
        <dbReference type="SAM" id="Phobius"/>
    </source>
</evidence>
<dbReference type="Proteomes" id="UP000198510">
    <property type="component" value="Unassembled WGS sequence"/>
</dbReference>
<dbReference type="SUPFAM" id="SSF51735">
    <property type="entry name" value="NAD(P)-binding Rossmann-fold domains"/>
    <property type="match status" value="1"/>
</dbReference>
<dbReference type="AlphaFoldDB" id="A0A1G9KT62"/>
<dbReference type="CDD" id="cd05360">
    <property type="entry name" value="SDR_c3"/>
    <property type="match status" value="1"/>
</dbReference>
<reference evidence="6 7" key="1">
    <citation type="submission" date="2016-10" db="EMBL/GenBank/DDBJ databases">
        <authorList>
            <person name="de Groot N.N."/>
        </authorList>
    </citation>
    <scope>NUCLEOTIDE SEQUENCE [LARGE SCALE GENOMIC DNA]</scope>
    <source>
        <strain evidence="6 7">DSM 25186</strain>
    </source>
</reference>
<dbReference type="Pfam" id="PF00106">
    <property type="entry name" value="adh_short"/>
    <property type="match status" value="1"/>
</dbReference>
<accession>A0A1G9KT62</accession>
<evidence type="ECO:0000313" key="6">
    <source>
        <dbReference type="EMBL" id="SDL52687.1"/>
    </source>
</evidence>
<dbReference type="InterPro" id="IPR002347">
    <property type="entry name" value="SDR_fam"/>
</dbReference>
<feature type="region of interest" description="Disordered" evidence="3">
    <location>
        <begin position="285"/>
        <end position="307"/>
    </location>
</feature>